<dbReference type="Pfam" id="PF08706">
    <property type="entry name" value="D5_N"/>
    <property type="match status" value="1"/>
</dbReference>
<dbReference type="InterPro" id="IPR006500">
    <property type="entry name" value="Helicase_put_C_phage/plasmid"/>
</dbReference>
<dbReference type="Gene3D" id="3.40.50.300">
    <property type="entry name" value="P-loop containing nucleotide triphosphate hydrolases"/>
    <property type="match status" value="1"/>
</dbReference>
<dbReference type="SMART" id="SM00885">
    <property type="entry name" value="D5_N"/>
    <property type="match status" value="1"/>
</dbReference>
<dbReference type="InterPro" id="IPR014819">
    <property type="entry name" value="PriCT_2"/>
</dbReference>
<dbReference type="InterPro" id="IPR014015">
    <property type="entry name" value="Helicase_SF3_DNA-vir"/>
</dbReference>
<dbReference type="EMBL" id="FPBH01000020">
    <property type="protein sequence ID" value="SFU23164.1"/>
    <property type="molecule type" value="Genomic_DNA"/>
</dbReference>
<keyword evidence="2" id="KW-0378">Hydrolase</keyword>
<evidence type="ECO:0000313" key="6">
    <source>
        <dbReference type="EMBL" id="SFU23164.1"/>
    </source>
</evidence>
<proteinExistence type="predicted"/>
<keyword evidence="1" id="KW-0547">Nucleotide-binding</keyword>
<dbReference type="SUPFAM" id="SSF56747">
    <property type="entry name" value="Prim-pol domain"/>
    <property type="match status" value="1"/>
</dbReference>
<dbReference type="InterPro" id="IPR051620">
    <property type="entry name" value="ORF904-like_C"/>
</dbReference>
<evidence type="ECO:0000256" key="2">
    <source>
        <dbReference type="ARBA" id="ARBA00022801"/>
    </source>
</evidence>
<dbReference type="InterPro" id="IPR045455">
    <property type="entry name" value="NrS-1_pol-like_helicase"/>
</dbReference>
<dbReference type="AlphaFoldDB" id="A0A1I7EGU8"/>
<dbReference type="GO" id="GO:0016817">
    <property type="term" value="F:hydrolase activity, acting on acid anhydrides"/>
    <property type="evidence" value="ECO:0007669"/>
    <property type="project" value="InterPro"/>
</dbReference>
<dbReference type="InterPro" id="IPR027417">
    <property type="entry name" value="P-loop_NTPase"/>
</dbReference>
<sequence length="797" mass="88811">MTQTTQKERAAEGQTGRPKDMTMKRGQDSTMLQAALLYAAEGLSVFPVNSIGSDGECTCGKGVKCRTPGKHPLIDDWQHKATRDGDTIHQWFRKHPYANIACHVGKSGMAVIDIDPRNGGNESFAQLQREHGPIAAEMEALTGGGGNHLYFRAPANAHLPAKLADGIDLQRGDKYVVLPPSRHASGKRYAWADGKGIDARCMLDDLPEWCATGPRLRVVQAAVSDDLEDDMPEMTRALNMWRGEVSERDFERVTGALKAIPPDDRETWRNVGAALKEDFGEDGRELWDEWAQTSSKYDDSDQEQTWNGFTSRPGGVTIATIFHLAQKHGWKEERKEVTSNTNGPDTGGDTSNGRRFARAYRGLLKYCWAVKKWLLWKGVRWVWCEGGEAIHLAKSVATALFEEAAGECAKNPSDGERRRLQQALTVLNNARRLDAMVSLAASEPGMGVPNPGMLDADPWLAGVRNGVINLRTATLVDADPAMLITKQVAATFDPSAECPMWREFLMDIFNRDLEVISFIQRALGYTLTGLVDEEVLFFMYGHGANGKSVFANIIHAVFGDYAQTVGPELIARSENNEGDRHKMKLFKARLVLANEVGSGDVWDDRRVKDITSREPISARPLYGEVIDFMPTHATWIRGNHKPGILDAGDGMWRRIVLIAFKRQFAIDERIPDLDRRILDAERDGILRWVVDGCIDWQRGGGLRIPAVIAAETAAYRADTDMLGEWVDECCEQDWSERAAIGEAYEGYKGWLIAQGVRYPSRKVFARQMAERGFDVVKSHGTRYFEGLRLRVSRGDSV</sequence>
<dbReference type="Pfam" id="PF08707">
    <property type="entry name" value="PriCT_2"/>
    <property type="match status" value="1"/>
</dbReference>
<evidence type="ECO:0000259" key="5">
    <source>
        <dbReference type="PROSITE" id="PS51206"/>
    </source>
</evidence>
<dbReference type="InterPro" id="IPR015330">
    <property type="entry name" value="DNA_primase/pol_bifunc_N"/>
</dbReference>
<dbReference type="Proteomes" id="UP000198844">
    <property type="component" value="Unassembled WGS sequence"/>
</dbReference>
<dbReference type="RefSeq" id="WP_167378463.1">
    <property type="nucleotide sequence ID" value="NZ_FPBH01000020.1"/>
</dbReference>
<dbReference type="Pfam" id="PF19263">
    <property type="entry name" value="DUF5906"/>
    <property type="match status" value="1"/>
</dbReference>
<name>A0A1I7EGU8_9BURK</name>
<evidence type="ECO:0000313" key="7">
    <source>
        <dbReference type="Proteomes" id="UP000198844"/>
    </source>
</evidence>
<dbReference type="NCBIfam" id="TIGR01613">
    <property type="entry name" value="primase_Cterm"/>
    <property type="match status" value="1"/>
</dbReference>
<keyword evidence="3" id="KW-0067">ATP-binding</keyword>
<feature type="domain" description="SF3 helicase" evidence="5">
    <location>
        <begin position="514"/>
        <end position="673"/>
    </location>
</feature>
<dbReference type="Pfam" id="PF09250">
    <property type="entry name" value="Prim-Pol"/>
    <property type="match status" value="1"/>
</dbReference>
<dbReference type="PANTHER" id="PTHR35372:SF2">
    <property type="entry name" value="SF3 HELICASE DOMAIN-CONTAINING PROTEIN"/>
    <property type="match status" value="1"/>
</dbReference>
<dbReference type="SMART" id="SM00943">
    <property type="entry name" value="Prim-Pol"/>
    <property type="match status" value="1"/>
</dbReference>
<accession>A0A1I7EGU8</accession>
<reference evidence="6 7" key="1">
    <citation type="submission" date="2016-10" db="EMBL/GenBank/DDBJ databases">
        <authorList>
            <person name="de Groot N.N."/>
        </authorList>
    </citation>
    <scope>NUCLEOTIDE SEQUENCE [LARGE SCALE GENOMIC DNA]</scope>
    <source>
        <strain evidence="6 7">LMG 27731</strain>
    </source>
</reference>
<dbReference type="InterPro" id="IPR014818">
    <property type="entry name" value="Phage/plasmid_primase_P4_C"/>
</dbReference>
<evidence type="ECO:0000256" key="3">
    <source>
        <dbReference type="ARBA" id="ARBA00022840"/>
    </source>
</evidence>
<evidence type="ECO:0000256" key="4">
    <source>
        <dbReference type="SAM" id="MobiDB-lite"/>
    </source>
</evidence>
<evidence type="ECO:0000256" key="1">
    <source>
        <dbReference type="ARBA" id="ARBA00022741"/>
    </source>
</evidence>
<organism evidence="6 7">
    <name type="scientific">Paraburkholderia aspalathi</name>
    <dbReference type="NCBI Taxonomy" id="1324617"/>
    <lineage>
        <taxon>Bacteria</taxon>
        <taxon>Pseudomonadati</taxon>
        <taxon>Pseudomonadota</taxon>
        <taxon>Betaproteobacteria</taxon>
        <taxon>Burkholderiales</taxon>
        <taxon>Burkholderiaceae</taxon>
        <taxon>Paraburkholderia</taxon>
    </lineage>
</organism>
<protein>
    <submittedName>
        <fullName evidence="6">Phage/plasmid primase, P4 family, C-terminal domain-containing protein</fullName>
    </submittedName>
</protein>
<gene>
    <name evidence="6" type="ORF">SAMN05192563_102043</name>
</gene>
<feature type="region of interest" description="Disordered" evidence="4">
    <location>
        <begin position="330"/>
        <end position="352"/>
    </location>
</feature>
<dbReference type="GO" id="GO:0005524">
    <property type="term" value="F:ATP binding"/>
    <property type="evidence" value="ECO:0007669"/>
    <property type="project" value="UniProtKB-KW"/>
</dbReference>
<dbReference type="PANTHER" id="PTHR35372">
    <property type="entry name" value="ATP BINDING PROTEIN-RELATED"/>
    <property type="match status" value="1"/>
</dbReference>
<feature type="region of interest" description="Disordered" evidence="4">
    <location>
        <begin position="1"/>
        <end position="25"/>
    </location>
</feature>
<dbReference type="CDD" id="cd04859">
    <property type="entry name" value="Prim_Pol"/>
    <property type="match status" value="1"/>
</dbReference>
<dbReference type="PROSITE" id="PS51206">
    <property type="entry name" value="SF3_HELICASE_1"/>
    <property type="match status" value="1"/>
</dbReference>
<feature type="compositionally biased region" description="Polar residues" evidence="4">
    <location>
        <begin position="338"/>
        <end position="352"/>
    </location>
</feature>